<protein>
    <recommendedName>
        <fullName evidence="1">DUF5615 domain-containing protein</fullName>
    </recommendedName>
</protein>
<gene>
    <name evidence="2" type="ORF">DVG78_21960</name>
</gene>
<feature type="domain" description="DUF5615" evidence="1">
    <location>
        <begin position="1"/>
        <end position="109"/>
    </location>
</feature>
<keyword evidence="3" id="KW-1185">Reference proteome</keyword>
<dbReference type="InterPro" id="IPR041049">
    <property type="entry name" value="DUF5615"/>
</dbReference>
<evidence type="ECO:0000259" key="1">
    <source>
        <dbReference type="Pfam" id="PF18480"/>
    </source>
</evidence>
<reference evidence="2 3" key="1">
    <citation type="submission" date="2018-07" db="EMBL/GenBank/DDBJ databases">
        <title>Genome analysis of Runella aurantiaca.</title>
        <authorList>
            <person name="Yang X."/>
        </authorList>
    </citation>
    <scope>NUCLEOTIDE SEQUENCE [LARGE SCALE GENOMIC DNA]</scope>
    <source>
        <strain evidence="2 3">YX9</strain>
    </source>
</reference>
<evidence type="ECO:0000313" key="2">
    <source>
        <dbReference type="EMBL" id="RDB03753.1"/>
    </source>
</evidence>
<dbReference type="RefSeq" id="WP_114463181.1">
    <property type="nucleotide sequence ID" value="NZ_QPIW01000023.1"/>
</dbReference>
<dbReference type="AlphaFoldDB" id="A0A369I8A3"/>
<dbReference type="OrthoDB" id="27473at2"/>
<sequence length="111" mass="12975">MRLLFDANLSYLIIKKLEGIYQNCLHVTKTELPTPAEDIAIWNWSRQNQYMIVSNDEDFYHLSSLYGFPPKVVLLRTGNQSTNQLADLLILHKDDIEQLWASQEYGILEIF</sequence>
<evidence type="ECO:0000313" key="3">
    <source>
        <dbReference type="Proteomes" id="UP000253141"/>
    </source>
</evidence>
<dbReference type="EMBL" id="QPIW01000023">
    <property type="protein sequence ID" value="RDB03753.1"/>
    <property type="molecule type" value="Genomic_DNA"/>
</dbReference>
<dbReference type="Pfam" id="PF18480">
    <property type="entry name" value="DUF5615"/>
    <property type="match status" value="1"/>
</dbReference>
<accession>A0A369I8A3</accession>
<dbReference type="Proteomes" id="UP000253141">
    <property type="component" value="Unassembled WGS sequence"/>
</dbReference>
<comment type="caution">
    <text evidence="2">The sequence shown here is derived from an EMBL/GenBank/DDBJ whole genome shotgun (WGS) entry which is preliminary data.</text>
</comment>
<organism evidence="2 3">
    <name type="scientific">Runella aurantiaca</name>
    <dbReference type="NCBI Taxonomy" id="2282308"/>
    <lineage>
        <taxon>Bacteria</taxon>
        <taxon>Pseudomonadati</taxon>
        <taxon>Bacteroidota</taxon>
        <taxon>Cytophagia</taxon>
        <taxon>Cytophagales</taxon>
        <taxon>Spirosomataceae</taxon>
        <taxon>Runella</taxon>
    </lineage>
</organism>
<name>A0A369I8A3_9BACT</name>
<proteinExistence type="predicted"/>